<dbReference type="Gene3D" id="3.40.50.1000">
    <property type="entry name" value="HAD superfamily/HAD-like"/>
    <property type="match status" value="1"/>
</dbReference>
<dbReference type="Pfam" id="PF25109">
    <property type="entry name" value="HAD_PNKP"/>
    <property type="match status" value="1"/>
</dbReference>
<proteinExistence type="predicted"/>
<dbReference type="EMBL" id="JANGBQ010000032">
    <property type="protein sequence ID" value="MCQ5084091.1"/>
    <property type="molecule type" value="Genomic_DNA"/>
</dbReference>
<comment type="caution">
    <text evidence="2">The sequence shown here is derived from an EMBL/GenBank/DDBJ whole genome shotgun (WGS) entry which is preliminary data.</text>
</comment>
<evidence type="ECO:0000313" key="2">
    <source>
        <dbReference type="EMBL" id="MCQ5084091.1"/>
    </source>
</evidence>
<sequence length="147" mass="17708">MNREIAVVDIDGTLCVVGDRRKYMEQNDPDWESFYRDDFNDLPIRTVCDFVRQMSRHYDIFFCTSRRETVRQKTQIWLQQNLLLSPKDYTLIMRPNSDNRPDVVSKIDSFTQETTEYERSHVAFVLEDSLAMAHRWRELGYRCFHVQ</sequence>
<dbReference type="AlphaFoldDB" id="A0AAJ1FH73"/>
<name>A0AAJ1FH73_9BACT</name>
<organism evidence="2 3">
    <name type="scientific">Alistipes onderdonkii</name>
    <dbReference type="NCBI Taxonomy" id="328813"/>
    <lineage>
        <taxon>Bacteria</taxon>
        <taxon>Pseudomonadati</taxon>
        <taxon>Bacteroidota</taxon>
        <taxon>Bacteroidia</taxon>
        <taxon>Bacteroidales</taxon>
        <taxon>Rikenellaceae</taxon>
        <taxon>Alistipes</taxon>
    </lineage>
</organism>
<gene>
    <name evidence="2" type="ORF">NE651_14485</name>
</gene>
<accession>A0AAJ1FH73</accession>
<evidence type="ECO:0000259" key="1">
    <source>
        <dbReference type="Pfam" id="PF25109"/>
    </source>
</evidence>
<protein>
    <recommendedName>
        <fullName evidence="1">Polynucleotide kinase PNKP phosphatase domain-containing protein</fullName>
    </recommendedName>
</protein>
<dbReference type="InterPro" id="IPR023214">
    <property type="entry name" value="HAD_sf"/>
</dbReference>
<dbReference type="RefSeq" id="WP_256166599.1">
    <property type="nucleotide sequence ID" value="NZ_JANGBQ010000032.1"/>
</dbReference>
<dbReference type="InterPro" id="IPR036412">
    <property type="entry name" value="HAD-like_sf"/>
</dbReference>
<reference evidence="2" key="1">
    <citation type="submission" date="2022-06" db="EMBL/GenBank/DDBJ databases">
        <title>Isolation of gut microbiota from human fecal samples.</title>
        <authorList>
            <person name="Pamer E.G."/>
            <person name="Barat B."/>
            <person name="Waligurski E."/>
            <person name="Medina S."/>
            <person name="Paddock L."/>
            <person name="Mostad J."/>
        </authorList>
    </citation>
    <scope>NUCLEOTIDE SEQUENCE</scope>
    <source>
        <strain evidence="2">DFI.6.22</strain>
    </source>
</reference>
<dbReference type="Proteomes" id="UP001205035">
    <property type="component" value="Unassembled WGS sequence"/>
</dbReference>
<dbReference type="SUPFAM" id="SSF56784">
    <property type="entry name" value="HAD-like"/>
    <property type="match status" value="1"/>
</dbReference>
<dbReference type="InterPro" id="IPR056782">
    <property type="entry name" value="HAD_PNKP"/>
</dbReference>
<evidence type="ECO:0000313" key="3">
    <source>
        <dbReference type="Proteomes" id="UP001205035"/>
    </source>
</evidence>
<feature type="domain" description="Polynucleotide kinase PNKP phosphatase" evidence="1">
    <location>
        <begin position="5"/>
        <end position="147"/>
    </location>
</feature>